<dbReference type="NCBIfam" id="TIGR00496">
    <property type="entry name" value="frr"/>
    <property type="match status" value="1"/>
</dbReference>
<protein>
    <recommendedName>
        <fullName evidence="3">Ribosome-recycling factor</fullName>
        <shortName evidence="3">RRF</shortName>
    </recommendedName>
    <alternativeName>
        <fullName evidence="3">Ribosome-releasing factor</fullName>
    </alternativeName>
</protein>
<keyword evidence="3" id="KW-0963">Cytoplasm</keyword>
<sequence length="185" mass="20781">MANEVINDAKDRMDKALAALKRELSTIRAGRANPSILNKITVEYYGAQTPLNQLANITAPEARLLLIQPYDKTAIGEMEKAILKSDLGISPTNDGDVIRIAIPALTEERRTELVKIVKKTSEESKVAIRNIRRDANDNLKKSVKNKELTEDDQRDLTDQIQKLTDGYISKIDDTVSEKEKEMMEV</sequence>
<evidence type="ECO:0000313" key="5">
    <source>
        <dbReference type="EMBL" id="MFD2616860.1"/>
    </source>
</evidence>
<keyword evidence="2 3" id="KW-0648">Protein biosynthesis</keyword>
<reference evidence="6" key="1">
    <citation type="journal article" date="2019" name="Int. J. Syst. Evol. Microbiol.">
        <title>The Global Catalogue of Microorganisms (GCM) 10K type strain sequencing project: providing services to taxonomists for standard genome sequencing and annotation.</title>
        <authorList>
            <consortium name="The Broad Institute Genomics Platform"/>
            <consortium name="The Broad Institute Genome Sequencing Center for Infectious Disease"/>
            <person name="Wu L."/>
            <person name="Ma J."/>
        </authorList>
    </citation>
    <scope>NUCLEOTIDE SEQUENCE [LARGE SCALE GENOMIC DNA]</scope>
    <source>
        <strain evidence="6">TISTR 2241</strain>
    </source>
</reference>
<accession>A0ABW5PPS8</accession>
<feature type="domain" description="Ribosome recycling factor" evidence="4">
    <location>
        <begin position="20"/>
        <end position="183"/>
    </location>
</feature>
<evidence type="ECO:0000256" key="1">
    <source>
        <dbReference type="ARBA" id="ARBA00005912"/>
    </source>
</evidence>
<name>A0ABW5PPS8_9BACI</name>
<dbReference type="SUPFAM" id="SSF55194">
    <property type="entry name" value="Ribosome recycling factor, RRF"/>
    <property type="match status" value="1"/>
</dbReference>
<dbReference type="Gene3D" id="3.30.1360.40">
    <property type="match status" value="1"/>
</dbReference>
<comment type="subcellular location">
    <subcellularLocation>
        <location evidence="3">Cytoplasm</location>
    </subcellularLocation>
</comment>
<proteinExistence type="inferred from homology"/>
<dbReference type="Pfam" id="PF01765">
    <property type="entry name" value="RRF"/>
    <property type="match status" value="1"/>
</dbReference>
<evidence type="ECO:0000313" key="6">
    <source>
        <dbReference type="Proteomes" id="UP001597458"/>
    </source>
</evidence>
<dbReference type="Proteomes" id="UP001597458">
    <property type="component" value="Unassembled WGS sequence"/>
</dbReference>
<evidence type="ECO:0000256" key="2">
    <source>
        <dbReference type="ARBA" id="ARBA00022917"/>
    </source>
</evidence>
<organism evidence="5 6">
    <name type="scientific">Terrilactibacillus laevilacticus</name>
    <dbReference type="NCBI Taxonomy" id="1380157"/>
    <lineage>
        <taxon>Bacteria</taxon>
        <taxon>Bacillati</taxon>
        <taxon>Bacillota</taxon>
        <taxon>Bacilli</taxon>
        <taxon>Bacillales</taxon>
        <taxon>Bacillaceae</taxon>
        <taxon>Terrilactibacillus</taxon>
    </lineage>
</organism>
<evidence type="ECO:0000256" key="3">
    <source>
        <dbReference type="HAMAP-Rule" id="MF_00040"/>
    </source>
</evidence>
<comment type="function">
    <text evidence="3">Responsible for the release of ribosomes from messenger RNA at the termination of protein biosynthesis. May increase the efficiency of translation by recycling ribosomes from one round of translation to another.</text>
</comment>
<dbReference type="InterPro" id="IPR023584">
    <property type="entry name" value="Ribosome_recyc_fac_dom"/>
</dbReference>
<evidence type="ECO:0000259" key="4">
    <source>
        <dbReference type="Pfam" id="PF01765"/>
    </source>
</evidence>
<keyword evidence="6" id="KW-1185">Reference proteome</keyword>
<dbReference type="EMBL" id="JBHUMR010000008">
    <property type="protein sequence ID" value="MFD2616860.1"/>
    <property type="molecule type" value="Genomic_DNA"/>
</dbReference>
<dbReference type="CDD" id="cd00520">
    <property type="entry name" value="RRF"/>
    <property type="match status" value="1"/>
</dbReference>
<dbReference type="HAMAP" id="MF_00040">
    <property type="entry name" value="RRF"/>
    <property type="match status" value="1"/>
</dbReference>
<dbReference type="PANTHER" id="PTHR20982:SF3">
    <property type="entry name" value="MITOCHONDRIAL RIBOSOME RECYCLING FACTOR PSEUDO 1"/>
    <property type="match status" value="1"/>
</dbReference>
<dbReference type="PANTHER" id="PTHR20982">
    <property type="entry name" value="RIBOSOME RECYCLING FACTOR"/>
    <property type="match status" value="1"/>
</dbReference>
<comment type="similarity">
    <text evidence="1 3">Belongs to the RRF family.</text>
</comment>
<gene>
    <name evidence="3 5" type="primary">frr</name>
    <name evidence="5" type="ORF">ACFSTF_05995</name>
</gene>
<dbReference type="InterPro" id="IPR002661">
    <property type="entry name" value="Ribosome_recyc_fac"/>
</dbReference>
<dbReference type="RefSeq" id="WP_141189298.1">
    <property type="nucleotide sequence ID" value="NZ_JBHUMR010000008.1"/>
</dbReference>
<dbReference type="Gene3D" id="1.10.132.20">
    <property type="entry name" value="Ribosome-recycling factor"/>
    <property type="match status" value="1"/>
</dbReference>
<dbReference type="InterPro" id="IPR036191">
    <property type="entry name" value="RRF_sf"/>
</dbReference>
<comment type="caution">
    <text evidence="5">The sequence shown here is derived from an EMBL/GenBank/DDBJ whole genome shotgun (WGS) entry which is preliminary data.</text>
</comment>